<evidence type="ECO:0000313" key="2">
    <source>
        <dbReference type="EMBL" id="MFC3002307.1"/>
    </source>
</evidence>
<proteinExistence type="predicted"/>
<reference evidence="3" key="1">
    <citation type="journal article" date="2019" name="Int. J. Syst. Evol. Microbiol.">
        <title>The Global Catalogue of Microorganisms (GCM) 10K type strain sequencing project: providing services to taxonomists for standard genome sequencing and annotation.</title>
        <authorList>
            <consortium name="The Broad Institute Genomics Platform"/>
            <consortium name="The Broad Institute Genome Sequencing Center for Infectious Disease"/>
            <person name="Wu L."/>
            <person name="Ma J."/>
        </authorList>
    </citation>
    <scope>NUCLEOTIDE SEQUENCE [LARGE SCALE GENOMIC DNA]</scope>
    <source>
        <strain evidence="3">CGMCC 1.16855</strain>
    </source>
</reference>
<dbReference type="InterPro" id="IPR038726">
    <property type="entry name" value="PDDEXK_AddAB-type"/>
</dbReference>
<gene>
    <name evidence="2" type="ORF">ACFOD3_20580</name>
</gene>
<dbReference type="Proteomes" id="UP001595420">
    <property type="component" value="Unassembled WGS sequence"/>
</dbReference>
<accession>A0ABV7BXH6</accession>
<name>A0ABV7BXH6_9PROT</name>
<comment type="caution">
    <text evidence="2">The sequence shown here is derived from an EMBL/GenBank/DDBJ whole genome shotgun (WGS) entry which is preliminary data.</text>
</comment>
<dbReference type="Pfam" id="PF12705">
    <property type="entry name" value="PDDEXK_1"/>
    <property type="match status" value="1"/>
</dbReference>
<protein>
    <submittedName>
        <fullName evidence="2">PD-(D/E)XK nuclease family protein</fullName>
    </submittedName>
</protein>
<dbReference type="RefSeq" id="WP_216838391.1">
    <property type="nucleotide sequence ID" value="NZ_JAFNJS010000006.1"/>
</dbReference>
<dbReference type="EMBL" id="JBHRSB010000006">
    <property type="protein sequence ID" value="MFC3002307.1"/>
    <property type="molecule type" value="Genomic_DNA"/>
</dbReference>
<organism evidence="2 3">
    <name type="scientific">Falsiroseomonas tokyonensis</name>
    <dbReference type="NCBI Taxonomy" id="430521"/>
    <lineage>
        <taxon>Bacteria</taxon>
        <taxon>Pseudomonadati</taxon>
        <taxon>Pseudomonadota</taxon>
        <taxon>Alphaproteobacteria</taxon>
        <taxon>Acetobacterales</taxon>
        <taxon>Roseomonadaceae</taxon>
        <taxon>Falsiroseomonas</taxon>
    </lineage>
</organism>
<keyword evidence="3" id="KW-1185">Reference proteome</keyword>
<evidence type="ECO:0000259" key="1">
    <source>
        <dbReference type="Pfam" id="PF12705"/>
    </source>
</evidence>
<sequence length="291" mass="31886">MTKDIVVRPSSLTTFASCPRRWAARHMQDEVRAAGYTLAQGRATHVGAQIGTAVHAAASHTLAEKMRRGGDLGTDADAEEVGIEAFRERVAAEGCDWDTITGDPDTAQKQIRRMSRVWRRSEAAAGNPLMTEERLEAEVRPGLIASGQMDAVMTGDPDASIRDTKTGVSRRANALQYGTYGMILRAHGHNPGEMIEDYLPRVSIRKEQPPVEAHSVDIIAAQEEAWEAIEALAATVEEFRRRCADPNSRPPNMAFRANPADSLCAARWCPAWGTDFCRAHIQAPRSADEKP</sequence>
<evidence type="ECO:0000313" key="3">
    <source>
        <dbReference type="Proteomes" id="UP001595420"/>
    </source>
</evidence>
<feature type="domain" description="PD-(D/E)XK endonuclease-like" evidence="1">
    <location>
        <begin position="9"/>
        <end position="271"/>
    </location>
</feature>